<dbReference type="EMBL" id="ATNM01000087">
    <property type="protein sequence ID" value="EPR68998.1"/>
    <property type="molecule type" value="Genomic_DNA"/>
</dbReference>
<accession>S7WYG2</accession>
<protein>
    <submittedName>
        <fullName evidence="1">Uncharacterized protein</fullName>
    </submittedName>
</protein>
<dbReference type="AlphaFoldDB" id="S7WYG2"/>
<name>S7WYG2_9BACT</name>
<evidence type="ECO:0000313" key="1">
    <source>
        <dbReference type="EMBL" id="EPR68998.1"/>
    </source>
</evidence>
<organism evidence="1 2">
    <name type="scientific">Cyclobacterium qasimii M12-11B</name>
    <dbReference type="NCBI Taxonomy" id="641524"/>
    <lineage>
        <taxon>Bacteria</taxon>
        <taxon>Pseudomonadati</taxon>
        <taxon>Bacteroidota</taxon>
        <taxon>Cytophagia</taxon>
        <taxon>Cytophagales</taxon>
        <taxon>Cyclobacteriaceae</taxon>
        <taxon>Cyclobacterium</taxon>
    </lineage>
</organism>
<dbReference type="Proteomes" id="UP000014974">
    <property type="component" value="Unassembled WGS sequence"/>
</dbReference>
<comment type="caution">
    <text evidence="1">The sequence shown here is derived from an EMBL/GenBank/DDBJ whole genome shotgun (WGS) entry which is preliminary data.</text>
</comment>
<dbReference type="STRING" id="641524.ADICYQ_1998"/>
<sequence length="50" mass="5797">MPVLKPAQKTKRVFKLGSQVIPKSKEYNEINKKNISKISFNGRFRSIIHP</sequence>
<proteinExistence type="predicted"/>
<evidence type="ECO:0000313" key="2">
    <source>
        <dbReference type="Proteomes" id="UP000014974"/>
    </source>
</evidence>
<reference evidence="1 2" key="1">
    <citation type="journal article" date="2013" name="Genome Announc.">
        <title>Draft Genome Sequence of Cyclobacterium qasimii Strain M12-11BT, Isolated from Arctic Marine Sediment.</title>
        <authorList>
            <person name="Shivaji S."/>
            <person name="Ara S."/>
            <person name="Singh A."/>
            <person name="Kumar Pinnaka A."/>
        </authorList>
    </citation>
    <scope>NUCLEOTIDE SEQUENCE [LARGE SCALE GENOMIC DNA]</scope>
    <source>
        <strain evidence="1 2">M12-11B</strain>
    </source>
</reference>
<gene>
    <name evidence="1" type="ORF">ADICYQ_1998</name>
</gene>